<dbReference type="EMBL" id="JAULUE010002047">
    <property type="protein sequence ID" value="KAK5912155.1"/>
    <property type="molecule type" value="Genomic_DNA"/>
</dbReference>
<dbReference type="AlphaFoldDB" id="A0AAN8CX67"/>
<keyword evidence="2" id="KW-1185">Reference proteome</keyword>
<reference evidence="1 2" key="1">
    <citation type="journal article" date="2023" name="Mol. Biol. Evol.">
        <title>Genomics of Secondarily Temperate Adaptation in the Only Non-Antarctic Icefish.</title>
        <authorList>
            <person name="Rivera-Colon A.G."/>
            <person name="Rayamajhi N."/>
            <person name="Minhas B.F."/>
            <person name="Madrigal G."/>
            <person name="Bilyk K.T."/>
            <person name="Yoon V."/>
            <person name="Hune M."/>
            <person name="Gregory S."/>
            <person name="Cheng C.H.C."/>
            <person name="Catchen J.M."/>
        </authorList>
    </citation>
    <scope>NUCLEOTIDE SEQUENCE [LARGE SCALE GENOMIC DNA]</scope>
    <source>
        <strain evidence="1">JC2023a</strain>
    </source>
</reference>
<proteinExistence type="predicted"/>
<evidence type="ECO:0000313" key="2">
    <source>
        <dbReference type="Proteomes" id="UP001335648"/>
    </source>
</evidence>
<dbReference type="Proteomes" id="UP001335648">
    <property type="component" value="Unassembled WGS sequence"/>
</dbReference>
<organism evidence="1 2">
    <name type="scientific">Champsocephalus esox</name>
    <name type="common">pike icefish</name>
    <dbReference type="NCBI Taxonomy" id="159716"/>
    <lineage>
        <taxon>Eukaryota</taxon>
        <taxon>Metazoa</taxon>
        <taxon>Chordata</taxon>
        <taxon>Craniata</taxon>
        <taxon>Vertebrata</taxon>
        <taxon>Euteleostomi</taxon>
        <taxon>Actinopterygii</taxon>
        <taxon>Neopterygii</taxon>
        <taxon>Teleostei</taxon>
        <taxon>Neoteleostei</taxon>
        <taxon>Acanthomorphata</taxon>
        <taxon>Eupercaria</taxon>
        <taxon>Perciformes</taxon>
        <taxon>Notothenioidei</taxon>
        <taxon>Channichthyidae</taxon>
        <taxon>Champsocephalus</taxon>
    </lineage>
</organism>
<comment type="caution">
    <text evidence="1">The sequence shown here is derived from an EMBL/GenBank/DDBJ whole genome shotgun (WGS) entry which is preliminary data.</text>
</comment>
<name>A0AAN8CX67_9TELE</name>
<accession>A0AAN8CX67</accession>
<sequence length="78" mass="8440">MEPLCMQRSELQRGDSADRIWGAGTSFTEAFVNCGCDVHIHHGPAACWVSGWRCIRYSETASGRGGLDQAGVKIRVSG</sequence>
<evidence type="ECO:0000313" key="1">
    <source>
        <dbReference type="EMBL" id="KAK5912155.1"/>
    </source>
</evidence>
<protein>
    <submittedName>
        <fullName evidence="1">Uncharacterized protein</fullName>
    </submittedName>
</protein>
<gene>
    <name evidence="1" type="ORF">CesoFtcFv8_002054</name>
</gene>